<protein>
    <submittedName>
        <fullName evidence="2">Uncharacterized protein</fullName>
    </submittedName>
</protein>
<feature type="compositionally biased region" description="Basic residues" evidence="1">
    <location>
        <begin position="10"/>
        <end position="19"/>
    </location>
</feature>
<feature type="region of interest" description="Disordered" evidence="1">
    <location>
        <begin position="1"/>
        <end position="24"/>
    </location>
</feature>
<dbReference type="AlphaFoldDB" id="A0A7U2FGF8"/>
<evidence type="ECO:0000313" key="2">
    <source>
        <dbReference type="EMBL" id="QRD04829.1"/>
    </source>
</evidence>
<reference evidence="3" key="1">
    <citation type="journal article" date="2021" name="BMC Genomics">
        <title>Chromosome-level genome assembly and manually-curated proteome of model necrotroph Parastagonospora nodorum Sn15 reveals a genome-wide trove of candidate effector homologs, and redundancy of virulence-related functions within an accessory chromosome.</title>
        <authorList>
            <person name="Bertazzoni S."/>
            <person name="Jones D.A.B."/>
            <person name="Phan H.T."/>
            <person name="Tan K.-C."/>
            <person name="Hane J.K."/>
        </authorList>
    </citation>
    <scope>NUCLEOTIDE SEQUENCE [LARGE SCALE GENOMIC DNA]</scope>
    <source>
        <strain evidence="3">SN15 / ATCC MYA-4574 / FGSC 10173)</strain>
    </source>
</reference>
<dbReference type="VEuPathDB" id="FungiDB:JI435_421780"/>
<name>A0A7U2FGF8_PHANO</name>
<proteinExistence type="predicted"/>
<dbReference type="Proteomes" id="UP000663193">
    <property type="component" value="Chromosome 17"/>
</dbReference>
<organism evidence="2 3">
    <name type="scientific">Phaeosphaeria nodorum (strain SN15 / ATCC MYA-4574 / FGSC 10173)</name>
    <name type="common">Glume blotch fungus</name>
    <name type="synonym">Parastagonospora nodorum</name>
    <dbReference type="NCBI Taxonomy" id="321614"/>
    <lineage>
        <taxon>Eukaryota</taxon>
        <taxon>Fungi</taxon>
        <taxon>Dikarya</taxon>
        <taxon>Ascomycota</taxon>
        <taxon>Pezizomycotina</taxon>
        <taxon>Dothideomycetes</taxon>
        <taxon>Pleosporomycetidae</taxon>
        <taxon>Pleosporales</taxon>
        <taxon>Pleosporineae</taxon>
        <taxon>Phaeosphaeriaceae</taxon>
        <taxon>Parastagonospora</taxon>
    </lineage>
</organism>
<evidence type="ECO:0000256" key="1">
    <source>
        <dbReference type="SAM" id="MobiDB-lite"/>
    </source>
</evidence>
<sequence length="47" mass="5598">MKSGVWKATPRPHVRRPPRSRQSENVKLRRRLIFPALAPSLLKLEWH</sequence>
<evidence type="ECO:0000313" key="3">
    <source>
        <dbReference type="Proteomes" id="UP000663193"/>
    </source>
</evidence>
<dbReference type="EMBL" id="CP069039">
    <property type="protein sequence ID" value="QRD04829.1"/>
    <property type="molecule type" value="Genomic_DNA"/>
</dbReference>
<keyword evidence="3" id="KW-1185">Reference proteome</keyword>
<accession>A0A7U2FGF8</accession>
<gene>
    <name evidence="2" type="ORF">JI435_421780</name>
</gene>